<dbReference type="PANTHER" id="PTHR42759">
    <property type="entry name" value="MOXR FAMILY PROTEIN"/>
    <property type="match status" value="1"/>
</dbReference>
<evidence type="ECO:0008006" key="4">
    <source>
        <dbReference type="Google" id="ProtNLM"/>
    </source>
</evidence>
<name>A0A381SI10_9ZZZZ</name>
<sequence>MDVQSTRIVDFDRANEVVQRFQKESTKWLYGLDDAARILSWAFFTLLPYTDKLSQSKLLRQPHVMFRGPTGTGKTDLVSACAMAIDAKFERIQGLPTYMPEDILGYETIVEETDGSRKLQFKPGKLMAHIVLIDEDNRLSGKTKAAVLEGMEESSATLSSDYGNLAEGKVLPLFPLSCDFADITGPRFFMVICTENIFGEEEGTFANPVAQLDRTTLSINMLDPEDEADEYKISARNVVGRKVEKLTDLYEVLDIAKYIFENVQISEYAQQYKVRLIRNTRPHRVMGRAARTVKEYIRVGISPRVHFHIEAVARTFAFFNGDTVITPDHIKAVAGPVLAHRLVLREGMEFSVDKEELLQQIVRDMEVPPWK</sequence>
<dbReference type="Gene3D" id="1.10.8.80">
    <property type="entry name" value="Magnesium chelatase subunit I, C-Terminal domain"/>
    <property type="match status" value="1"/>
</dbReference>
<dbReference type="Gene3D" id="3.40.50.300">
    <property type="entry name" value="P-loop containing nucleotide triphosphate hydrolases"/>
    <property type="match status" value="1"/>
</dbReference>
<protein>
    <recommendedName>
        <fullName evidence="4">AAA+ ATPase domain-containing protein</fullName>
    </recommendedName>
</protein>
<reference evidence="3" key="1">
    <citation type="submission" date="2018-05" db="EMBL/GenBank/DDBJ databases">
        <authorList>
            <person name="Lanie J.A."/>
            <person name="Ng W.-L."/>
            <person name="Kazmierczak K.M."/>
            <person name="Andrzejewski T.M."/>
            <person name="Davidsen T.M."/>
            <person name="Wayne K.J."/>
            <person name="Tettelin H."/>
            <person name="Glass J.I."/>
            <person name="Rusch D."/>
            <person name="Podicherti R."/>
            <person name="Tsui H.-C.T."/>
            <person name="Winkler M.E."/>
        </authorList>
    </citation>
    <scope>NUCLEOTIDE SEQUENCE</scope>
</reference>
<organism evidence="3">
    <name type="scientific">marine metagenome</name>
    <dbReference type="NCBI Taxonomy" id="408172"/>
    <lineage>
        <taxon>unclassified sequences</taxon>
        <taxon>metagenomes</taxon>
        <taxon>ecological metagenomes</taxon>
    </lineage>
</organism>
<dbReference type="GO" id="GO:0005524">
    <property type="term" value="F:ATP binding"/>
    <property type="evidence" value="ECO:0007669"/>
    <property type="project" value="InterPro"/>
</dbReference>
<dbReference type="PANTHER" id="PTHR42759:SF1">
    <property type="entry name" value="MAGNESIUM-CHELATASE SUBUNIT CHLD"/>
    <property type="match status" value="1"/>
</dbReference>
<dbReference type="PIRSF" id="PIRSF002849">
    <property type="entry name" value="AAA_ATPase_chaperone_MoxR_prd"/>
    <property type="match status" value="1"/>
</dbReference>
<feature type="domain" description="ATPase AAA-3" evidence="1">
    <location>
        <begin position="63"/>
        <end position="165"/>
    </location>
</feature>
<feature type="domain" description="ChlI/MoxR AAA lid" evidence="2">
    <location>
        <begin position="291"/>
        <end position="361"/>
    </location>
</feature>
<dbReference type="AlphaFoldDB" id="A0A381SI10"/>
<evidence type="ECO:0000313" key="3">
    <source>
        <dbReference type="EMBL" id="SVA03104.1"/>
    </source>
</evidence>
<dbReference type="EMBL" id="UINC01003073">
    <property type="protein sequence ID" value="SVA03104.1"/>
    <property type="molecule type" value="Genomic_DNA"/>
</dbReference>
<dbReference type="InterPro" id="IPR027417">
    <property type="entry name" value="P-loop_NTPase"/>
</dbReference>
<dbReference type="InterPro" id="IPR041628">
    <property type="entry name" value="ChlI/MoxR_AAA_lid"/>
</dbReference>
<evidence type="ECO:0000259" key="1">
    <source>
        <dbReference type="Pfam" id="PF07726"/>
    </source>
</evidence>
<dbReference type="Pfam" id="PF07726">
    <property type="entry name" value="AAA_3"/>
    <property type="match status" value="1"/>
</dbReference>
<dbReference type="InterPro" id="IPR011703">
    <property type="entry name" value="ATPase_AAA-3"/>
</dbReference>
<proteinExistence type="predicted"/>
<dbReference type="InterPro" id="IPR050764">
    <property type="entry name" value="CbbQ/NirQ/NorQ/GpvN"/>
</dbReference>
<gene>
    <name evidence="3" type="ORF">METZ01_LOCUS55958</name>
</gene>
<accession>A0A381SI10</accession>
<dbReference type="SUPFAM" id="SSF52540">
    <property type="entry name" value="P-loop containing nucleoside triphosphate hydrolases"/>
    <property type="match status" value="1"/>
</dbReference>
<dbReference type="Pfam" id="PF17863">
    <property type="entry name" value="AAA_lid_2"/>
    <property type="match status" value="1"/>
</dbReference>
<evidence type="ECO:0000259" key="2">
    <source>
        <dbReference type="Pfam" id="PF17863"/>
    </source>
</evidence>
<dbReference type="GO" id="GO:0016887">
    <property type="term" value="F:ATP hydrolysis activity"/>
    <property type="evidence" value="ECO:0007669"/>
    <property type="project" value="InterPro"/>
</dbReference>